<evidence type="ECO:0000313" key="8">
    <source>
        <dbReference type="Proteomes" id="UP000181898"/>
    </source>
</evidence>
<dbReference type="Proteomes" id="UP000181898">
    <property type="component" value="Chromosome"/>
</dbReference>
<dbReference type="EMBL" id="CP018155">
    <property type="protein sequence ID" value="APG66416.1"/>
    <property type="molecule type" value="Genomic_DNA"/>
</dbReference>
<dbReference type="SMART" id="SM00534">
    <property type="entry name" value="MUTSac"/>
    <property type="match status" value="1"/>
</dbReference>
<dbReference type="InterPro" id="IPR045076">
    <property type="entry name" value="MutS"/>
</dbReference>
<dbReference type="GO" id="GO:0140664">
    <property type="term" value="F:ATP-dependent DNA damage sensor activity"/>
    <property type="evidence" value="ECO:0007669"/>
    <property type="project" value="InterPro"/>
</dbReference>
<gene>
    <name evidence="7" type="ORF">LPB136_05005</name>
</gene>
<evidence type="ECO:0000256" key="3">
    <source>
        <dbReference type="ARBA" id="ARBA00023125"/>
    </source>
</evidence>
<dbReference type="SUPFAM" id="SSF48334">
    <property type="entry name" value="DNA repair protein MutS, domain III"/>
    <property type="match status" value="1"/>
</dbReference>
<dbReference type="GO" id="GO:0004519">
    <property type="term" value="F:endonuclease activity"/>
    <property type="evidence" value="ECO:0007669"/>
    <property type="project" value="InterPro"/>
</dbReference>
<dbReference type="GO" id="GO:0005524">
    <property type="term" value="F:ATP binding"/>
    <property type="evidence" value="ECO:0007669"/>
    <property type="project" value="UniProtKB-KW"/>
</dbReference>
<reference evidence="7 8" key="1">
    <citation type="submission" date="2016-11" db="EMBL/GenBank/DDBJ databases">
        <title>Tenacibaculum sp. LPB0136, isolated from marine environment.</title>
        <authorList>
            <person name="Kim E."/>
            <person name="Yi H."/>
        </authorList>
    </citation>
    <scope>NUCLEOTIDE SEQUENCE [LARGE SCALE GENOMIC DNA]</scope>
    <source>
        <strain evidence="7 8">LPB0136</strain>
    </source>
</reference>
<dbReference type="InterPro" id="IPR000432">
    <property type="entry name" value="DNA_mismatch_repair_MutS_C"/>
</dbReference>
<evidence type="ECO:0000313" key="7">
    <source>
        <dbReference type="EMBL" id="APG66416.1"/>
    </source>
</evidence>
<dbReference type="OrthoDB" id="9808166at2"/>
<dbReference type="GO" id="GO:0030983">
    <property type="term" value="F:mismatched DNA binding"/>
    <property type="evidence" value="ECO:0007669"/>
    <property type="project" value="InterPro"/>
</dbReference>
<dbReference type="Gene3D" id="3.40.50.300">
    <property type="entry name" value="P-loop containing nucleotide triphosphate hydrolases"/>
    <property type="match status" value="1"/>
</dbReference>
<evidence type="ECO:0000259" key="6">
    <source>
        <dbReference type="SMART" id="SM00534"/>
    </source>
</evidence>
<organism evidence="7 8">
    <name type="scientific">Tenacibaculum todarodis</name>
    <dbReference type="NCBI Taxonomy" id="1850252"/>
    <lineage>
        <taxon>Bacteria</taxon>
        <taxon>Pseudomonadati</taxon>
        <taxon>Bacteroidota</taxon>
        <taxon>Flavobacteriia</taxon>
        <taxon>Flavobacteriales</taxon>
        <taxon>Flavobacteriaceae</taxon>
        <taxon>Tenacibaculum</taxon>
    </lineage>
</organism>
<evidence type="ECO:0000259" key="5">
    <source>
        <dbReference type="SMART" id="SM00533"/>
    </source>
</evidence>
<keyword evidence="1" id="KW-0547">Nucleotide-binding</keyword>
<dbReference type="PIRSF" id="PIRSF005814">
    <property type="entry name" value="MutS_YshD"/>
    <property type="match status" value="1"/>
</dbReference>
<keyword evidence="3" id="KW-0238">DNA-binding</keyword>
<proteinExistence type="predicted"/>
<keyword evidence="2" id="KW-0067">ATP-binding</keyword>
<sequence>MVFKYTTLSISSKTLQDLEFTTVLQQVEEFCISGLGKESVLNIQPITSKKKLFFELDLVNEYLASFENENRLPNHGFDNILESIKRLAIENSFLEPEAFLKIAATSEVVNEQKKFLKKFKDYYPTLFLLSESIEFTTEISNAIKKIITADGIIADNASPVLKQIRKDIGQVRGKISESFTRALSKSISSGYLDDIKESVVDNQRVLAVLAMYRRKVAGSLLGASKSGNIVYIAPQATLQHGRELQNLLYEEKQEIVKILRTLSEEIRPFVGLLEAYVAYLTHLDVVGAKAKYARSINALLPKITKEKQLFFKNAFHPILWQKNEEKNINTVPQTIQLNEKQQIIVISGPNAGGKSITLKTIGLLQVMLQSGLLIPVHERSVTTIFNTVLTDIGDNQSIENQLSTYSYRLKNMRNFLRKCNDNTLFLIDEFGTGSDPELGGALAEIFLEEFHQKEAYGIITTHYANLKVLANELDNVTNANMQFDERTLEPLFKLFIGQAGSSFTFEVAQKNGIPYSLINRAKKRVETEKIRLDKTISKLQKERNKLQKRSDSLEKQQTKGREHIDSLQEKEQKIQDKLSGFQELYDTNQKMLSLGRKTNELLHKYFQTNNKKELSAEFLKWVAAEKVKHTKKNPPKKKTKTEKKQEKVAIQKKTAIVKQIEKEVLEKVVEVRKEKKIEAAKIAKAKADYIYKIGDRVRLIDSNSVGTIDKIEKKNIFINYGVFTTKAKTNQLELVEKRK</sequence>
<dbReference type="AlphaFoldDB" id="A0A1L3JMN5"/>
<dbReference type="STRING" id="1850252.LPB136_05005"/>
<protein>
    <submittedName>
        <fullName evidence="7">DNA mismatch repair protein MutS</fullName>
    </submittedName>
</protein>
<evidence type="ECO:0000256" key="4">
    <source>
        <dbReference type="SAM" id="MobiDB-lite"/>
    </source>
</evidence>
<dbReference type="SMART" id="SM00533">
    <property type="entry name" value="MUTSd"/>
    <property type="match status" value="1"/>
</dbReference>
<dbReference type="NCBIfam" id="TIGR01069">
    <property type="entry name" value="mutS2"/>
    <property type="match status" value="1"/>
</dbReference>
<dbReference type="GO" id="GO:0006298">
    <property type="term" value="P:mismatch repair"/>
    <property type="evidence" value="ECO:0007669"/>
    <property type="project" value="InterPro"/>
</dbReference>
<keyword evidence="8" id="KW-1185">Reference proteome</keyword>
<feature type="domain" description="DNA mismatch repair proteins mutS family" evidence="6">
    <location>
        <begin position="341"/>
        <end position="526"/>
    </location>
</feature>
<dbReference type="InterPro" id="IPR036187">
    <property type="entry name" value="DNA_mismatch_repair_MutS_sf"/>
</dbReference>
<dbReference type="PANTHER" id="PTHR48466:SF2">
    <property type="entry name" value="OS10G0509000 PROTEIN"/>
    <property type="match status" value="1"/>
</dbReference>
<evidence type="ECO:0000256" key="1">
    <source>
        <dbReference type="ARBA" id="ARBA00022741"/>
    </source>
</evidence>
<dbReference type="InterPro" id="IPR027417">
    <property type="entry name" value="P-loop_NTPase"/>
</dbReference>
<dbReference type="PANTHER" id="PTHR48466">
    <property type="entry name" value="OS10G0509000 PROTEIN-RELATED"/>
    <property type="match status" value="1"/>
</dbReference>
<dbReference type="GO" id="GO:0016887">
    <property type="term" value="F:ATP hydrolysis activity"/>
    <property type="evidence" value="ECO:0007669"/>
    <property type="project" value="InterPro"/>
</dbReference>
<evidence type="ECO:0000256" key="2">
    <source>
        <dbReference type="ARBA" id="ARBA00022840"/>
    </source>
</evidence>
<accession>A0A1L3JMN5</accession>
<dbReference type="KEGG" id="ten:LPB136_05005"/>
<feature type="region of interest" description="Disordered" evidence="4">
    <location>
        <begin position="541"/>
        <end position="568"/>
    </location>
</feature>
<dbReference type="GO" id="GO:0045910">
    <property type="term" value="P:negative regulation of DNA recombination"/>
    <property type="evidence" value="ECO:0007669"/>
    <property type="project" value="InterPro"/>
</dbReference>
<feature type="domain" description="DNA mismatch repair protein MutS core" evidence="5">
    <location>
        <begin position="18"/>
        <end position="322"/>
    </location>
</feature>
<dbReference type="SUPFAM" id="SSF52540">
    <property type="entry name" value="P-loop containing nucleoside triphosphate hydrolases"/>
    <property type="match status" value="1"/>
</dbReference>
<dbReference type="Pfam" id="PF00488">
    <property type="entry name" value="MutS_V"/>
    <property type="match status" value="1"/>
</dbReference>
<name>A0A1L3JMN5_9FLAO</name>
<dbReference type="InterPro" id="IPR005747">
    <property type="entry name" value="MutS2"/>
</dbReference>
<dbReference type="InterPro" id="IPR007696">
    <property type="entry name" value="DNA_mismatch_repair_MutS_core"/>
</dbReference>